<name>A0A2P5AHM4_PARAD</name>
<accession>A0A2P5AHM4</accession>
<proteinExistence type="predicted"/>
<gene>
    <name evidence="1" type="ORF">PanWU01x14_331380</name>
</gene>
<reference evidence="2" key="1">
    <citation type="submission" date="2016-06" db="EMBL/GenBank/DDBJ databases">
        <title>Parallel loss of symbiosis genes in relatives of nitrogen-fixing non-legume Parasponia.</title>
        <authorList>
            <person name="Van Velzen R."/>
            <person name="Holmer R."/>
            <person name="Bu F."/>
            <person name="Rutten L."/>
            <person name="Van Zeijl A."/>
            <person name="Liu W."/>
            <person name="Santuari L."/>
            <person name="Cao Q."/>
            <person name="Sharma T."/>
            <person name="Shen D."/>
            <person name="Roswanjaya Y."/>
            <person name="Wardhani T."/>
            <person name="Kalhor M.S."/>
            <person name="Jansen J."/>
            <person name="Van den Hoogen J."/>
            <person name="Gungor B."/>
            <person name="Hartog M."/>
            <person name="Hontelez J."/>
            <person name="Verver J."/>
            <person name="Yang W.-C."/>
            <person name="Schijlen E."/>
            <person name="Repin R."/>
            <person name="Schilthuizen M."/>
            <person name="Schranz E."/>
            <person name="Heidstra R."/>
            <person name="Miyata K."/>
            <person name="Fedorova E."/>
            <person name="Kohlen W."/>
            <person name="Bisseling T."/>
            <person name="Smit S."/>
            <person name="Geurts R."/>
        </authorList>
    </citation>
    <scope>NUCLEOTIDE SEQUENCE [LARGE SCALE GENOMIC DNA]</scope>
    <source>
        <strain evidence="2">cv. WU1-14</strain>
    </source>
</reference>
<dbReference type="Proteomes" id="UP000237105">
    <property type="component" value="Unassembled WGS sequence"/>
</dbReference>
<evidence type="ECO:0000313" key="1">
    <source>
        <dbReference type="EMBL" id="PON36037.1"/>
    </source>
</evidence>
<sequence>MSSNKATQIRVKEGEGRLLSFCIKNFLSKLSGVFRENSNFDEAPRKFGATTGMRDLMTNDTVRVTTR</sequence>
<comment type="caution">
    <text evidence="1">The sequence shown here is derived from an EMBL/GenBank/DDBJ whole genome shotgun (WGS) entry which is preliminary data.</text>
</comment>
<protein>
    <submittedName>
        <fullName evidence="1">Uncharacterized protein</fullName>
    </submittedName>
</protein>
<dbReference type="EMBL" id="JXTB01000586">
    <property type="protein sequence ID" value="PON36037.1"/>
    <property type="molecule type" value="Genomic_DNA"/>
</dbReference>
<dbReference type="AlphaFoldDB" id="A0A2P5AHM4"/>
<dbReference type="OrthoDB" id="10292413at2759"/>
<organism evidence="1 2">
    <name type="scientific">Parasponia andersonii</name>
    <name type="common">Sponia andersonii</name>
    <dbReference type="NCBI Taxonomy" id="3476"/>
    <lineage>
        <taxon>Eukaryota</taxon>
        <taxon>Viridiplantae</taxon>
        <taxon>Streptophyta</taxon>
        <taxon>Embryophyta</taxon>
        <taxon>Tracheophyta</taxon>
        <taxon>Spermatophyta</taxon>
        <taxon>Magnoliopsida</taxon>
        <taxon>eudicotyledons</taxon>
        <taxon>Gunneridae</taxon>
        <taxon>Pentapetalae</taxon>
        <taxon>rosids</taxon>
        <taxon>fabids</taxon>
        <taxon>Rosales</taxon>
        <taxon>Cannabaceae</taxon>
        <taxon>Parasponia</taxon>
    </lineage>
</organism>
<keyword evidence="2" id="KW-1185">Reference proteome</keyword>
<evidence type="ECO:0000313" key="2">
    <source>
        <dbReference type="Proteomes" id="UP000237105"/>
    </source>
</evidence>